<dbReference type="Pfam" id="PF00931">
    <property type="entry name" value="NB-ARC"/>
    <property type="match status" value="1"/>
</dbReference>
<evidence type="ECO:0000256" key="5">
    <source>
        <dbReference type="ARBA" id="ARBA00022821"/>
    </source>
</evidence>
<accession>A0AAQ3WCG5</accession>
<proteinExistence type="inferred from homology"/>
<dbReference type="InterPro" id="IPR036388">
    <property type="entry name" value="WH-like_DNA-bd_sf"/>
</dbReference>
<dbReference type="GO" id="GO:0006952">
    <property type="term" value="P:defense response"/>
    <property type="evidence" value="ECO:0007669"/>
    <property type="project" value="UniProtKB-KW"/>
</dbReference>
<dbReference type="GO" id="GO:0043531">
    <property type="term" value="F:ADP binding"/>
    <property type="evidence" value="ECO:0007669"/>
    <property type="project" value="InterPro"/>
</dbReference>
<dbReference type="Gene3D" id="3.40.50.300">
    <property type="entry name" value="P-loop containing nucleotide triphosphate hydrolases"/>
    <property type="match status" value="1"/>
</dbReference>
<feature type="domain" description="NB-ARC" evidence="7">
    <location>
        <begin position="228"/>
        <end position="396"/>
    </location>
</feature>
<dbReference type="InterPro" id="IPR042197">
    <property type="entry name" value="Apaf_helical"/>
</dbReference>
<dbReference type="GO" id="GO:0051707">
    <property type="term" value="P:response to other organism"/>
    <property type="evidence" value="ECO:0007669"/>
    <property type="project" value="UniProtKB-ARBA"/>
</dbReference>
<dbReference type="InterPro" id="IPR058922">
    <property type="entry name" value="WHD_DRP"/>
</dbReference>
<evidence type="ECO:0000313" key="11">
    <source>
        <dbReference type="EMBL" id="WVZ57401.1"/>
    </source>
</evidence>
<dbReference type="GO" id="GO:0005524">
    <property type="term" value="F:ATP binding"/>
    <property type="evidence" value="ECO:0007669"/>
    <property type="project" value="UniProtKB-KW"/>
</dbReference>
<evidence type="ECO:0000259" key="10">
    <source>
        <dbReference type="Pfam" id="PF25019"/>
    </source>
</evidence>
<keyword evidence="5" id="KW-0611">Plant defense</keyword>
<feature type="domain" description="Disease resistance protein winged helix" evidence="9">
    <location>
        <begin position="480"/>
        <end position="544"/>
    </location>
</feature>
<evidence type="ECO:0000259" key="7">
    <source>
        <dbReference type="Pfam" id="PF00931"/>
    </source>
</evidence>
<comment type="similarity">
    <text evidence="1">Belongs to the disease resistance NB-LRR family.</text>
</comment>
<dbReference type="InterPro" id="IPR002182">
    <property type="entry name" value="NB-ARC"/>
</dbReference>
<dbReference type="PRINTS" id="PR00364">
    <property type="entry name" value="DISEASERSIST"/>
</dbReference>
<gene>
    <name evidence="11" type="ORF">U9M48_007789</name>
</gene>
<evidence type="ECO:0000256" key="3">
    <source>
        <dbReference type="ARBA" id="ARBA00022737"/>
    </source>
</evidence>
<sequence length="1061" mass="120253">MAAAFAAMAIRWALDTLSSMAPRLLTSLPATSATNSSSHGMGMEDIRKLERTMHRINAVLQDAEDHWSMRDELSKLRLRELKQVAYDAQDIVEEYEYSLTQFKLQDSDRARSGIKGRHHKRKHQDVSKVEMHTTPLFSSRSSFVGFWFVLRYVNKDHSVDTKIIQIPEELNSRARKVRERFDEIIKDFTDLHLSENDGECYNVIQSERHTTSSIIVERSIVGREQDQRNIVEMLSCDGTNADSLNVLAIVGMGGLGKTTLAQMVYNDEKVQKNFNLRAWVCVSEHYDVKNITRNIITSLTMERCDLTEFADLQAALVQKIKGKSFLLVLDDLWNDRPSCWESLCKPMRSTSTCTIVVTTRQMEVARIVQTMHPYKLNCLSHQQSWLLFRKSAFQGREAMMQQNIVEIGQKIIDKCKGLPLAVKTLGGMLRYESNEERWNDVLENEVWDMKQARDGVLPALELSYKHMPGYLKRCFVALSLFPKDYRFGKYEVIPLWKSLGLLHPDARNNEDNIGYHYLSELVQRSILECQGDGYIMHDLTNDLASYVAGDEFLRLDEEVAEISPDVRYMSIMSASGSKTGSPQIPNGSSSLRAIIVMCKDDADMEVPDGLLLQFTQLRSVLLQGVTLSKALLCSVSNLKLLRYLRIADSEAESFHLSFSKLYNMRELDLISNPFDFVAGGIGQLVNLQTLALFTVWTCDCHPSIIELRNLNNIKGRLCIRGLGNVSRAEDAKEADLQSKSKLQQLVLVFTQENHFLGCVYKQRSKNVAVSHEMILENLQPNCNLRELIVIGYRCHCYPKWFGSVSFSKMTKLTLSECESNQIPTLGQLPSLQSLSVSTMHILKYIGREFCGVDPGVKGFQVLKELSFESMTTWLEWHGVEDSEFPCLRTLDVCTAPRLQSLPLAYFSSLVDLKLLVCNSLVEIPTLPLLNVLYVTSCDNLTELPCFPSLRELHMFSCSSLAQLHDLPSLQSLQIQHLPLLAKLSCLSSLTSIHLGGAFRCQLLYDLLSSSLSLEKASIISEDVTWICLEPSKVPQLTTLQLSCPRLEYCDHLDGLTSLREL</sequence>
<protein>
    <submittedName>
        <fullName evidence="11">Uncharacterized protein</fullName>
    </submittedName>
</protein>
<dbReference type="InterPro" id="IPR032675">
    <property type="entry name" value="LRR_dom_sf"/>
</dbReference>
<dbReference type="Pfam" id="PF18052">
    <property type="entry name" value="Rx_N"/>
    <property type="match status" value="1"/>
</dbReference>
<dbReference type="Gene3D" id="1.10.8.430">
    <property type="entry name" value="Helical domain of apoptotic protease-activating factors"/>
    <property type="match status" value="1"/>
</dbReference>
<dbReference type="InterPro" id="IPR027417">
    <property type="entry name" value="P-loop_NTPase"/>
</dbReference>
<keyword evidence="2" id="KW-0433">Leucine-rich repeat</keyword>
<keyword evidence="3" id="KW-0677">Repeat</keyword>
<dbReference type="AlphaFoldDB" id="A0AAQ3WCG5"/>
<keyword evidence="4" id="KW-0547">Nucleotide-binding</keyword>
<dbReference type="SUPFAM" id="SSF52540">
    <property type="entry name" value="P-loop containing nucleoside triphosphate hydrolases"/>
    <property type="match status" value="1"/>
</dbReference>
<evidence type="ECO:0000259" key="8">
    <source>
        <dbReference type="Pfam" id="PF18052"/>
    </source>
</evidence>
<dbReference type="PANTHER" id="PTHR36766">
    <property type="entry name" value="PLANT BROAD-SPECTRUM MILDEW RESISTANCE PROTEIN RPW8"/>
    <property type="match status" value="1"/>
</dbReference>
<dbReference type="Gene3D" id="1.20.5.4130">
    <property type="match status" value="1"/>
</dbReference>
<name>A0AAQ3WCG5_PASNO</name>
<dbReference type="SUPFAM" id="SSF52058">
    <property type="entry name" value="L domain-like"/>
    <property type="match status" value="1"/>
</dbReference>
<reference evidence="11 12" key="1">
    <citation type="submission" date="2024-02" db="EMBL/GenBank/DDBJ databases">
        <title>High-quality chromosome-scale genome assembly of Pensacola bahiagrass (Paspalum notatum Flugge var. saurae).</title>
        <authorList>
            <person name="Vega J.M."/>
            <person name="Podio M."/>
            <person name="Orjuela J."/>
            <person name="Siena L.A."/>
            <person name="Pessino S.C."/>
            <person name="Combes M.C."/>
            <person name="Mariac C."/>
            <person name="Albertini E."/>
            <person name="Pupilli F."/>
            <person name="Ortiz J.P.A."/>
            <person name="Leblanc O."/>
        </authorList>
    </citation>
    <scope>NUCLEOTIDE SEQUENCE [LARGE SCALE GENOMIC DNA]</scope>
    <source>
        <strain evidence="11">R1</strain>
        <tissue evidence="11">Leaf</tissue>
    </source>
</reference>
<dbReference type="InterPro" id="IPR041118">
    <property type="entry name" value="Rx_N"/>
</dbReference>
<evidence type="ECO:0000256" key="6">
    <source>
        <dbReference type="ARBA" id="ARBA00022840"/>
    </source>
</evidence>
<evidence type="ECO:0000313" key="12">
    <source>
        <dbReference type="Proteomes" id="UP001341281"/>
    </source>
</evidence>
<evidence type="ECO:0000256" key="4">
    <source>
        <dbReference type="ARBA" id="ARBA00022741"/>
    </source>
</evidence>
<evidence type="ECO:0000256" key="2">
    <source>
        <dbReference type="ARBA" id="ARBA00022614"/>
    </source>
</evidence>
<dbReference type="InterPro" id="IPR056789">
    <property type="entry name" value="LRR_R13L1-DRL21"/>
</dbReference>
<keyword evidence="12" id="KW-1185">Reference proteome</keyword>
<dbReference type="Gene3D" id="3.80.10.10">
    <property type="entry name" value="Ribonuclease Inhibitor"/>
    <property type="match status" value="2"/>
</dbReference>
<dbReference type="Pfam" id="PF25019">
    <property type="entry name" value="LRR_R13L1-DRL21"/>
    <property type="match status" value="1"/>
</dbReference>
<dbReference type="EMBL" id="CP144746">
    <property type="protein sequence ID" value="WVZ57401.1"/>
    <property type="molecule type" value="Genomic_DNA"/>
</dbReference>
<feature type="domain" description="Disease resistance N-terminal" evidence="8">
    <location>
        <begin position="43"/>
        <end position="109"/>
    </location>
</feature>
<dbReference type="Gene3D" id="1.10.10.10">
    <property type="entry name" value="Winged helix-like DNA-binding domain superfamily/Winged helix DNA-binding domain"/>
    <property type="match status" value="1"/>
</dbReference>
<organism evidence="11 12">
    <name type="scientific">Paspalum notatum var. saurae</name>
    <dbReference type="NCBI Taxonomy" id="547442"/>
    <lineage>
        <taxon>Eukaryota</taxon>
        <taxon>Viridiplantae</taxon>
        <taxon>Streptophyta</taxon>
        <taxon>Embryophyta</taxon>
        <taxon>Tracheophyta</taxon>
        <taxon>Spermatophyta</taxon>
        <taxon>Magnoliopsida</taxon>
        <taxon>Liliopsida</taxon>
        <taxon>Poales</taxon>
        <taxon>Poaceae</taxon>
        <taxon>PACMAD clade</taxon>
        <taxon>Panicoideae</taxon>
        <taxon>Andropogonodae</taxon>
        <taxon>Paspaleae</taxon>
        <taxon>Paspalinae</taxon>
        <taxon>Paspalum</taxon>
    </lineage>
</organism>
<dbReference type="FunFam" id="3.40.50.300:FF:001091">
    <property type="entry name" value="Probable disease resistance protein At1g61300"/>
    <property type="match status" value="1"/>
</dbReference>
<keyword evidence="6" id="KW-0067">ATP-binding</keyword>
<dbReference type="Proteomes" id="UP001341281">
    <property type="component" value="Chromosome 02"/>
</dbReference>
<dbReference type="PANTHER" id="PTHR36766:SF40">
    <property type="entry name" value="DISEASE RESISTANCE PROTEIN RGA3"/>
    <property type="match status" value="1"/>
</dbReference>
<feature type="domain" description="R13L1/DRL21-like LRR repeat region" evidence="10">
    <location>
        <begin position="705"/>
        <end position="839"/>
    </location>
</feature>
<evidence type="ECO:0000256" key="1">
    <source>
        <dbReference type="ARBA" id="ARBA00008894"/>
    </source>
</evidence>
<dbReference type="Pfam" id="PF23559">
    <property type="entry name" value="WHD_DRP"/>
    <property type="match status" value="1"/>
</dbReference>
<evidence type="ECO:0000259" key="9">
    <source>
        <dbReference type="Pfam" id="PF23559"/>
    </source>
</evidence>
<dbReference type="SUPFAM" id="SSF52047">
    <property type="entry name" value="RNI-like"/>
    <property type="match status" value="1"/>
</dbReference>